<organism evidence="1 2">
    <name type="scientific">Desulfomonile tiedjei (strain ATCC 49306 / DSM 6799 / DCB-1)</name>
    <dbReference type="NCBI Taxonomy" id="706587"/>
    <lineage>
        <taxon>Bacteria</taxon>
        <taxon>Pseudomonadati</taxon>
        <taxon>Thermodesulfobacteriota</taxon>
        <taxon>Desulfomonilia</taxon>
        <taxon>Desulfomonilales</taxon>
        <taxon>Desulfomonilaceae</taxon>
        <taxon>Desulfomonile</taxon>
    </lineage>
</organism>
<dbReference type="Proteomes" id="UP000006055">
    <property type="component" value="Chromosome"/>
</dbReference>
<reference evidence="2" key="1">
    <citation type="submission" date="2012-06" db="EMBL/GenBank/DDBJ databases">
        <title>Complete sequence of chromosome of Desulfomonile tiedjei DSM 6799.</title>
        <authorList>
            <person name="Lucas S."/>
            <person name="Copeland A."/>
            <person name="Lapidus A."/>
            <person name="Glavina del Rio T."/>
            <person name="Dalin E."/>
            <person name="Tice H."/>
            <person name="Bruce D."/>
            <person name="Goodwin L."/>
            <person name="Pitluck S."/>
            <person name="Peters L."/>
            <person name="Ovchinnikova G."/>
            <person name="Zeytun A."/>
            <person name="Lu M."/>
            <person name="Kyrpides N."/>
            <person name="Mavromatis K."/>
            <person name="Ivanova N."/>
            <person name="Brettin T."/>
            <person name="Detter J.C."/>
            <person name="Han C."/>
            <person name="Larimer F."/>
            <person name="Land M."/>
            <person name="Hauser L."/>
            <person name="Markowitz V."/>
            <person name="Cheng J.-F."/>
            <person name="Hugenholtz P."/>
            <person name="Woyke T."/>
            <person name="Wu D."/>
            <person name="Spring S."/>
            <person name="Schroeder M."/>
            <person name="Brambilla E."/>
            <person name="Klenk H.-P."/>
            <person name="Eisen J.A."/>
        </authorList>
    </citation>
    <scope>NUCLEOTIDE SEQUENCE [LARGE SCALE GENOMIC DNA]</scope>
    <source>
        <strain evidence="2">ATCC 49306 / DSM 6799 / DCB-1</strain>
    </source>
</reference>
<dbReference type="AlphaFoldDB" id="I4C0R4"/>
<proteinExistence type="predicted"/>
<dbReference type="Gene3D" id="3.30.1330.110">
    <property type="entry name" value="BB2672"/>
    <property type="match status" value="1"/>
</dbReference>
<dbReference type="EMBL" id="CP003360">
    <property type="protein sequence ID" value="AFM23155.1"/>
    <property type="molecule type" value="Genomic_DNA"/>
</dbReference>
<sequence length="192" mass="20356">MEIRKIVKIVEETRMEAGKPVQPAARRAAAVAVIKNPFAGRYEENIDELIAVGEELGGMLAKMAVEALGIAPDQVESYGKAAIVGNRGELEHAAAILHPKLGGPFRDAVGGGKALIPSSKKMGCSGTEIDVPLHYKDAAFVRSHFDAMAVRVQDAPRGDEIVVAIVVTASGRPLPRVGGLKKEDAKKEDGLR</sequence>
<name>I4C0R4_DESTA</name>
<evidence type="ECO:0000313" key="2">
    <source>
        <dbReference type="Proteomes" id="UP000006055"/>
    </source>
</evidence>
<dbReference type="KEGG" id="dti:Desti_0420"/>
<dbReference type="HOGENOM" id="CLU_120419_0_0_7"/>
<protein>
    <recommendedName>
        <fullName evidence="3">Amino acid synthesis family protein</fullName>
    </recommendedName>
</protein>
<dbReference type="eggNOG" id="ENOG502Z897">
    <property type="taxonomic scope" value="Bacteria"/>
</dbReference>
<dbReference type="Pfam" id="PF06684">
    <property type="entry name" value="AA_synth"/>
    <property type="match status" value="1"/>
</dbReference>
<accession>I4C0R4</accession>
<keyword evidence="2" id="KW-1185">Reference proteome</keyword>
<dbReference type="SUPFAM" id="SSF160519">
    <property type="entry name" value="BB2672-like"/>
    <property type="match status" value="1"/>
</dbReference>
<evidence type="ECO:0008006" key="3">
    <source>
        <dbReference type="Google" id="ProtNLM"/>
    </source>
</evidence>
<dbReference type="OrthoDB" id="9803312at2"/>
<dbReference type="InterPro" id="IPR035936">
    <property type="entry name" value="BB2672"/>
</dbReference>
<dbReference type="InterPro" id="IPR009569">
    <property type="entry name" value="AA_synth_put"/>
</dbReference>
<dbReference type="STRING" id="706587.Desti_0420"/>
<evidence type="ECO:0000313" key="1">
    <source>
        <dbReference type="EMBL" id="AFM23155.1"/>
    </source>
</evidence>
<gene>
    <name evidence="1" type="ordered locus">Desti_0420</name>
</gene>
<dbReference type="RefSeq" id="WP_014808314.1">
    <property type="nucleotide sequence ID" value="NC_018025.1"/>
</dbReference>
<dbReference type="PATRIC" id="fig|706587.4.peg.477"/>